<dbReference type="GO" id="GO:0017154">
    <property type="term" value="F:semaphorin receptor activity"/>
    <property type="evidence" value="ECO:0007669"/>
    <property type="project" value="InterPro"/>
</dbReference>
<dbReference type="GO" id="GO:0030334">
    <property type="term" value="P:regulation of cell migration"/>
    <property type="evidence" value="ECO:0007669"/>
    <property type="project" value="TreeGrafter"/>
</dbReference>
<dbReference type="Pfam" id="PF01403">
    <property type="entry name" value="Sema"/>
    <property type="match status" value="1"/>
</dbReference>
<gene>
    <name evidence="4" type="primary">PLXNB1_4</name>
    <name evidence="4" type="ORF">EYF80_065466</name>
</gene>
<comment type="caution">
    <text evidence="4">The sequence shown here is derived from an EMBL/GenBank/DDBJ whole genome shotgun (WGS) entry which is preliminary data.</text>
</comment>
<proteinExistence type="predicted"/>
<dbReference type="Gene3D" id="2.130.10.10">
    <property type="entry name" value="YVTN repeat-like/Quinoprotein amine dehydrogenase"/>
    <property type="match status" value="1"/>
</dbReference>
<evidence type="ECO:0000313" key="5">
    <source>
        <dbReference type="Proteomes" id="UP000314294"/>
    </source>
</evidence>
<evidence type="ECO:0000256" key="1">
    <source>
        <dbReference type="ARBA" id="ARBA00023180"/>
    </source>
</evidence>
<evidence type="ECO:0000259" key="3">
    <source>
        <dbReference type="PROSITE" id="PS51004"/>
    </source>
</evidence>
<keyword evidence="1" id="KW-0325">Glycoprotein</keyword>
<reference evidence="4 5" key="1">
    <citation type="submission" date="2019-03" db="EMBL/GenBank/DDBJ databases">
        <title>First draft genome of Liparis tanakae, snailfish: a comprehensive survey of snailfish specific genes.</title>
        <authorList>
            <person name="Kim W."/>
            <person name="Song I."/>
            <person name="Jeong J.-H."/>
            <person name="Kim D."/>
            <person name="Kim S."/>
            <person name="Ryu S."/>
            <person name="Song J.Y."/>
            <person name="Lee S.K."/>
        </authorList>
    </citation>
    <scope>NUCLEOTIDE SEQUENCE [LARGE SCALE GENOMIC DNA]</scope>
    <source>
        <tissue evidence="4">Muscle</tissue>
    </source>
</reference>
<evidence type="ECO:0000256" key="2">
    <source>
        <dbReference type="PROSITE-ProRule" id="PRU00352"/>
    </source>
</evidence>
<dbReference type="InterPro" id="IPR015943">
    <property type="entry name" value="WD40/YVTN_repeat-like_dom_sf"/>
</dbReference>
<organism evidence="4 5">
    <name type="scientific">Liparis tanakae</name>
    <name type="common">Tanaka's snailfish</name>
    <dbReference type="NCBI Taxonomy" id="230148"/>
    <lineage>
        <taxon>Eukaryota</taxon>
        <taxon>Metazoa</taxon>
        <taxon>Chordata</taxon>
        <taxon>Craniata</taxon>
        <taxon>Vertebrata</taxon>
        <taxon>Euteleostomi</taxon>
        <taxon>Actinopterygii</taxon>
        <taxon>Neopterygii</taxon>
        <taxon>Teleostei</taxon>
        <taxon>Neoteleostei</taxon>
        <taxon>Acanthomorphata</taxon>
        <taxon>Eupercaria</taxon>
        <taxon>Perciformes</taxon>
        <taxon>Cottioidei</taxon>
        <taxon>Cottales</taxon>
        <taxon>Liparidae</taxon>
        <taxon>Liparis</taxon>
    </lineage>
</organism>
<dbReference type="GO" id="GO:0007162">
    <property type="term" value="P:negative regulation of cell adhesion"/>
    <property type="evidence" value="ECO:0007669"/>
    <property type="project" value="TreeGrafter"/>
</dbReference>
<comment type="caution">
    <text evidence="2">Lacks conserved residue(s) required for the propagation of feature annotation.</text>
</comment>
<evidence type="ECO:0000313" key="4">
    <source>
        <dbReference type="EMBL" id="TNN24409.1"/>
    </source>
</evidence>
<dbReference type="PANTHER" id="PTHR22625:SF59">
    <property type="entry name" value="PLEXIN-B1 ISOFORM X1"/>
    <property type="match status" value="1"/>
</dbReference>
<dbReference type="InterPro" id="IPR031148">
    <property type="entry name" value="Plexin"/>
</dbReference>
<dbReference type="GO" id="GO:0002116">
    <property type="term" value="C:semaphorin receptor complex"/>
    <property type="evidence" value="ECO:0007669"/>
    <property type="project" value="TreeGrafter"/>
</dbReference>
<dbReference type="GO" id="GO:0005886">
    <property type="term" value="C:plasma membrane"/>
    <property type="evidence" value="ECO:0007669"/>
    <property type="project" value="TreeGrafter"/>
</dbReference>
<dbReference type="Proteomes" id="UP000314294">
    <property type="component" value="Unassembled WGS sequence"/>
</dbReference>
<dbReference type="InterPro" id="IPR001627">
    <property type="entry name" value="Semap_dom"/>
</dbReference>
<keyword evidence="5" id="KW-1185">Reference proteome</keyword>
<dbReference type="PROSITE" id="PS51004">
    <property type="entry name" value="SEMA"/>
    <property type="match status" value="1"/>
</dbReference>
<dbReference type="AlphaFoldDB" id="A0A4Z2E6M5"/>
<dbReference type="GO" id="GO:0050772">
    <property type="term" value="P:positive regulation of axonogenesis"/>
    <property type="evidence" value="ECO:0007669"/>
    <property type="project" value="TreeGrafter"/>
</dbReference>
<name>A0A4Z2E6M5_9TELE</name>
<dbReference type="GO" id="GO:0048675">
    <property type="term" value="P:axon extension"/>
    <property type="evidence" value="ECO:0007669"/>
    <property type="project" value="TreeGrafter"/>
</dbReference>
<feature type="domain" description="Sema" evidence="3">
    <location>
        <begin position="1"/>
        <end position="94"/>
    </location>
</feature>
<dbReference type="PANTHER" id="PTHR22625">
    <property type="entry name" value="PLEXIN"/>
    <property type="match status" value="1"/>
</dbReference>
<accession>A0A4Z2E6M5</accession>
<dbReference type="OrthoDB" id="125363at2759"/>
<dbReference type="InterPro" id="IPR036352">
    <property type="entry name" value="Semap_dom_sf"/>
</dbReference>
<protein>
    <submittedName>
        <fullName evidence="4">Plexin-B1</fullName>
    </submittedName>
</protein>
<sequence length="107" mass="11754">MASRSPLEARAAWSTSAARLTAVAVSVRDGHSIAFLGDARGTLRKVYLGRDGRVEVYANTTIQINSPISGDLLLDQTGTHIYVMTKTTVRTQTWRYGALEAFQSFYV</sequence>
<dbReference type="EMBL" id="SRLO01015458">
    <property type="protein sequence ID" value="TNN24409.1"/>
    <property type="molecule type" value="Genomic_DNA"/>
</dbReference>
<dbReference type="GO" id="GO:0008360">
    <property type="term" value="P:regulation of cell shape"/>
    <property type="evidence" value="ECO:0007669"/>
    <property type="project" value="TreeGrafter"/>
</dbReference>
<dbReference type="SUPFAM" id="SSF101912">
    <property type="entry name" value="Sema domain"/>
    <property type="match status" value="1"/>
</dbReference>